<proteinExistence type="predicted"/>
<sequence length="459" mass="46556">MLRASTARRTVPTVVRTLSGAVLGAALLLGALAGCTSGSSPAPTPGASGTASTGGTGSTPGTIRVPQDATTIQGALDRAAPGDTVLVSPGTYEESVAVRTQDVVLRGTDRGGVVLDGGGLRPNGVVVTAPGVQVENLTVRDYTLNGVLVTGLTQDGGLARGSDGYTRLDPDRYPPLQGFAVRYVTASNNGLYGVYAFDAQHGVIEQSYASGSADSGFYVGQCRHCDIVVRDNVAELNAVGYEQTNASDSVTVVGNRFTSNRVGASLMSDYQEAFEPQHGTALVGNVVSDNHAAQTPAQADGAWGVGVAVSGGQDDEIRRNRVTGNPSVGIQIASAEDIPPDGVRVVGNRATGNGTDVAYLASARAPGAGLCAQGNVLRTTLPAGLLDDWSCTGGGSARAAGGTLERPDAPPGISFRDVQAPPTQPSMPDDAPTGARAPDVDVDAVRVPAADLLADRTHG</sequence>
<dbReference type="Pfam" id="PF13229">
    <property type="entry name" value="Beta_helix"/>
    <property type="match status" value="1"/>
</dbReference>
<dbReference type="AlphaFoldDB" id="A0A2M8WJM1"/>
<accession>A0A2M8WJM1</accession>
<dbReference type="InterPro" id="IPR039448">
    <property type="entry name" value="Beta_helix"/>
</dbReference>
<protein>
    <submittedName>
        <fullName evidence="4">Parallel beta helix pectate lyase-like protein</fullName>
    </submittedName>
</protein>
<evidence type="ECO:0000256" key="1">
    <source>
        <dbReference type="ARBA" id="ARBA00022737"/>
    </source>
</evidence>
<feature type="domain" description="Right handed beta helix" evidence="3">
    <location>
        <begin position="180"/>
        <end position="342"/>
    </location>
</feature>
<dbReference type="PROSITE" id="PS51257">
    <property type="entry name" value="PROKAR_LIPOPROTEIN"/>
    <property type="match status" value="1"/>
</dbReference>
<dbReference type="OrthoDB" id="339817at2"/>
<dbReference type="PANTHER" id="PTHR22990">
    <property type="entry name" value="F-BOX ONLY PROTEIN"/>
    <property type="match status" value="1"/>
</dbReference>
<feature type="compositionally biased region" description="Low complexity" evidence="2">
    <location>
        <begin position="38"/>
        <end position="51"/>
    </location>
</feature>
<comment type="caution">
    <text evidence="4">The sequence shown here is derived from an EMBL/GenBank/DDBJ whole genome shotgun (WGS) entry which is preliminary data.</text>
</comment>
<dbReference type="SMART" id="SM00710">
    <property type="entry name" value="PbH1"/>
    <property type="match status" value="7"/>
</dbReference>
<dbReference type="SUPFAM" id="SSF51126">
    <property type="entry name" value="Pectin lyase-like"/>
    <property type="match status" value="1"/>
</dbReference>
<feature type="region of interest" description="Disordered" evidence="2">
    <location>
        <begin position="38"/>
        <end position="65"/>
    </location>
</feature>
<dbReference type="InterPro" id="IPR011050">
    <property type="entry name" value="Pectin_lyase_fold/virulence"/>
</dbReference>
<dbReference type="InterPro" id="IPR012334">
    <property type="entry name" value="Pectin_lyas_fold"/>
</dbReference>
<dbReference type="RefSeq" id="WP_100350507.1">
    <property type="nucleotide sequence ID" value="NZ_PGTZ01000009.1"/>
</dbReference>
<name>A0A2M8WJM1_9MICO</name>
<gene>
    <name evidence="4" type="ORF">CLV34_2392</name>
</gene>
<organism evidence="4 5">
    <name type="scientific">Luteimicrobium subarcticum</name>
    <dbReference type="NCBI Taxonomy" id="620910"/>
    <lineage>
        <taxon>Bacteria</taxon>
        <taxon>Bacillati</taxon>
        <taxon>Actinomycetota</taxon>
        <taxon>Actinomycetes</taxon>
        <taxon>Micrococcales</taxon>
        <taxon>Luteimicrobium</taxon>
    </lineage>
</organism>
<evidence type="ECO:0000259" key="3">
    <source>
        <dbReference type="Pfam" id="PF13229"/>
    </source>
</evidence>
<dbReference type="PANTHER" id="PTHR22990:SF15">
    <property type="entry name" value="F-BOX ONLY PROTEIN 10"/>
    <property type="match status" value="1"/>
</dbReference>
<keyword evidence="1" id="KW-0677">Repeat</keyword>
<keyword evidence="4" id="KW-0456">Lyase</keyword>
<dbReference type="InterPro" id="IPR051550">
    <property type="entry name" value="SCF-Subunits/Alg-Epimerases"/>
</dbReference>
<dbReference type="InterPro" id="IPR006626">
    <property type="entry name" value="PbH1"/>
</dbReference>
<reference evidence="4 5" key="1">
    <citation type="submission" date="2017-11" db="EMBL/GenBank/DDBJ databases">
        <title>Genomic Encyclopedia of Archaeal and Bacterial Type Strains, Phase II (KMG-II): From Individual Species to Whole Genera.</title>
        <authorList>
            <person name="Goeker M."/>
        </authorList>
    </citation>
    <scope>NUCLEOTIDE SEQUENCE [LARGE SCALE GENOMIC DNA]</scope>
    <source>
        <strain evidence="4 5">DSM 22413</strain>
    </source>
</reference>
<evidence type="ECO:0000313" key="4">
    <source>
        <dbReference type="EMBL" id="PJI91125.1"/>
    </source>
</evidence>
<evidence type="ECO:0000313" key="5">
    <source>
        <dbReference type="Proteomes" id="UP000231586"/>
    </source>
</evidence>
<dbReference type="Proteomes" id="UP000231586">
    <property type="component" value="Unassembled WGS sequence"/>
</dbReference>
<evidence type="ECO:0000256" key="2">
    <source>
        <dbReference type="SAM" id="MobiDB-lite"/>
    </source>
</evidence>
<feature type="region of interest" description="Disordered" evidence="2">
    <location>
        <begin position="397"/>
        <end position="443"/>
    </location>
</feature>
<dbReference type="Gene3D" id="2.160.20.10">
    <property type="entry name" value="Single-stranded right-handed beta-helix, Pectin lyase-like"/>
    <property type="match status" value="1"/>
</dbReference>
<dbReference type="GO" id="GO:0016829">
    <property type="term" value="F:lyase activity"/>
    <property type="evidence" value="ECO:0007669"/>
    <property type="project" value="UniProtKB-KW"/>
</dbReference>
<keyword evidence="5" id="KW-1185">Reference proteome</keyword>
<dbReference type="EMBL" id="PGTZ01000009">
    <property type="protein sequence ID" value="PJI91125.1"/>
    <property type="molecule type" value="Genomic_DNA"/>
</dbReference>